<proteinExistence type="predicted"/>
<dbReference type="EMBL" id="MU154717">
    <property type="protein sequence ID" value="KAF9488349.1"/>
    <property type="molecule type" value="Genomic_DNA"/>
</dbReference>
<dbReference type="Proteomes" id="UP000807025">
    <property type="component" value="Unassembled WGS sequence"/>
</dbReference>
<dbReference type="AlphaFoldDB" id="A0A9P6D961"/>
<keyword evidence="2" id="KW-1185">Reference proteome</keyword>
<reference evidence="1" key="1">
    <citation type="submission" date="2020-11" db="EMBL/GenBank/DDBJ databases">
        <authorList>
            <consortium name="DOE Joint Genome Institute"/>
            <person name="Ahrendt S."/>
            <person name="Riley R."/>
            <person name="Andreopoulos W."/>
            <person name="Labutti K."/>
            <person name="Pangilinan J."/>
            <person name="Ruiz-Duenas F.J."/>
            <person name="Barrasa J.M."/>
            <person name="Sanchez-Garcia M."/>
            <person name="Camarero S."/>
            <person name="Miyauchi S."/>
            <person name="Serrano A."/>
            <person name="Linde D."/>
            <person name="Babiker R."/>
            <person name="Drula E."/>
            <person name="Ayuso-Fernandez I."/>
            <person name="Pacheco R."/>
            <person name="Padilla G."/>
            <person name="Ferreira P."/>
            <person name="Barriuso J."/>
            <person name="Kellner H."/>
            <person name="Castanera R."/>
            <person name="Alfaro M."/>
            <person name="Ramirez L."/>
            <person name="Pisabarro A.G."/>
            <person name="Kuo A."/>
            <person name="Tritt A."/>
            <person name="Lipzen A."/>
            <person name="He G."/>
            <person name="Yan M."/>
            <person name="Ng V."/>
            <person name="Cullen D."/>
            <person name="Martin F."/>
            <person name="Rosso M.-N."/>
            <person name="Henrissat B."/>
            <person name="Hibbett D."/>
            <person name="Martinez A.T."/>
            <person name="Grigoriev I.V."/>
        </authorList>
    </citation>
    <scope>NUCLEOTIDE SEQUENCE</scope>
    <source>
        <strain evidence="1">ATCC 90797</strain>
    </source>
</reference>
<accession>A0A9P6D961</accession>
<gene>
    <name evidence="1" type="ORF">BDN71DRAFT_1513125</name>
</gene>
<organism evidence="1 2">
    <name type="scientific">Pleurotus eryngii</name>
    <name type="common">Boletus of the steppes</name>
    <dbReference type="NCBI Taxonomy" id="5323"/>
    <lineage>
        <taxon>Eukaryota</taxon>
        <taxon>Fungi</taxon>
        <taxon>Dikarya</taxon>
        <taxon>Basidiomycota</taxon>
        <taxon>Agaricomycotina</taxon>
        <taxon>Agaricomycetes</taxon>
        <taxon>Agaricomycetidae</taxon>
        <taxon>Agaricales</taxon>
        <taxon>Pleurotineae</taxon>
        <taxon>Pleurotaceae</taxon>
        <taxon>Pleurotus</taxon>
    </lineage>
</organism>
<comment type="caution">
    <text evidence="1">The sequence shown here is derived from an EMBL/GenBank/DDBJ whole genome shotgun (WGS) entry which is preliminary data.</text>
</comment>
<evidence type="ECO:0000313" key="2">
    <source>
        <dbReference type="Proteomes" id="UP000807025"/>
    </source>
</evidence>
<protein>
    <submittedName>
        <fullName evidence="1">Uncharacterized protein</fullName>
    </submittedName>
</protein>
<sequence>MLKTTSKFSWNTRLQSLDSKYRECLRNGNGIDTIRGNSASVEDTAAQYEDMESRRWTCLPGFVYTGIVVSGRPIAPGRHLGWAATDAGLRLVAAASHSLAIRGTKSMSSAQTFIAPPHRQFVFISTLNFPLQLKESTRSVAALPLGSSPISYFTATSTTPGICAIFTAVSAVTVDTIPSLAGATRCASRIRLPWSPVRSVETKSEAAANHMFDALCFRAV</sequence>
<evidence type="ECO:0000313" key="1">
    <source>
        <dbReference type="EMBL" id="KAF9488349.1"/>
    </source>
</evidence>
<name>A0A9P6D961_PLEER</name>